<dbReference type="Pfam" id="PF03466">
    <property type="entry name" value="LysR_substrate"/>
    <property type="match status" value="1"/>
</dbReference>
<dbReference type="InterPro" id="IPR050950">
    <property type="entry name" value="HTH-type_LysR_regulators"/>
</dbReference>
<evidence type="ECO:0000256" key="3">
    <source>
        <dbReference type="ARBA" id="ARBA00023125"/>
    </source>
</evidence>
<dbReference type="GO" id="GO:0005829">
    <property type="term" value="C:cytosol"/>
    <property type="evidence" value="ECO:0007669"/>
    <property type="project" value="TreeGrafter"/>
</dbReference>
<dbReference type="InterPro" id="IPR036388">
    <property type="entry name" value="WH-like_DNA-bd_sf"/>
</dbReference>
<comment type="similarity">
    <text evidence="1">Belongs to the LysR transcriptional regulatory family.</text>
</comment>
<feature type="domain" description="HTH lysR-type" evidence="5">
    <location>
        <begin position="3"/>
        <end position="60"/>
    </location>
</feature>
<dbReference type="RefSeq" id="WP_175104760.1">
    <property type="nucleotide sequence ID" value="NZ_CADIKM010000007.1"/>
</dbReference>
<dbReference type="SUPFAM" id="SSF46785">
    <property type="entry name" value="Winged helix' DNA-binding domain"/>
    <property type="match status" value="1"/>
</dbReference>
<protein>
    <submittedName>
        <fullName evidence="6">HTH-type transcriptional regulator GltC</fullName>
    </submittedName>
</protein>
<dbReference type="Gene3D" id="1.10.10.10">
    <property type="entry name" value="Winged helix-like DNA-binding domain superfamily/Winged helix DNA-binding domain"/>
    <property type="match status" value="1"/>
</dbReference>
<evidence type="ECO:0000256" key="4">
    <source>
        <dbReference type="ARBA" id="ARBA00023163"/>
    </source>
</evidence>
<dbReference type="InterPro" id="IPR000847">
    <property type="entry name" value="LysR_HTH_N"/>
</dbReference>
<dbReference type="PANTHER" id="PTHR30419">
    <property type="entry name" value="HTH-TYPE TRANSCRIPTIONAL REGULATOR YBHD"/>
    <property type="match status" value="1"/>
</dbReference>
<keyword evidence="7" id="KW-1185">Reference proteome</keyword>
<accession>A0A6S7B5D5</accession>
<reference evidence="6 7" key="1">
    <citation type="submission" date="2020-04" db="EMBL/GenBank/DDBJ databases">
        <authorList>
            <person name="De Canck E."/>
        </authorList>
    </citation>
    <scope>NUCLEOTIDE SEQUENCE [LARGE SCALE GENOMIC DNA]</scope>
    <source>
        <strain evidence="6 7">LMG 28138</strain>
    </source>
</reference>
<dbReference type="FunFam" id="1.10.10.10:FF:000001">
    <property type="entry name" value="LysR family transcriptional regulator"/>
    <property type="match status" value="1"/>
</dbReference>
<name>A0A6S7B5D5_9BURK</name>
<dbReference type="GO" id="GO:0003700">
    <property type="term" value="F:DNA-binding transcription factor activity"/>
    <property type="evidence" value="ECO:0007669"/>
    <property type="project" value="InterPro"/>
</dbReference>
<dbReference type="Gene3D" id="3.40.190.290">
    <property type="match status" value="1"/>
</dbReference>
<dbReference type="EMBL" id="CADIKM010000007">
    <property type="protein sequence ID" value="CAB3786099.1"/>
    <property type="molecule type" value="Genomic_DNA"/>
</dbReference>
<dbReference type="AlphaFoldDB" id="A0A6S7B5D5"/>
<dbReference type="Proteomes" id="UP000494115">
    <property type="component" value="Unassembled WGS sequence"/>
</dbReference>
<evidence type="ECO:0000259" key="5">
    <source>
        <dbReference type="PROSITE" id="PS50931"/>
    </source>
</evidence>
<evidence type="ECO:0000313" key="6">
    <source>
        <dbReference type="EMBL" id="CAB3786099.1"/>
    </source>
</evidence>
<evidence type="ECO:0000256" key="1">
    <source>
        <dbReference type="ARBA" id="ARBA00009437"/>
    </source>
</evidence>
<keyword evidence="2" id="KW-0805">Transcription regulation</keyword>
<dbReference type="Pfam" id="PF00126">
    <property type="entry name" value="HTH_1"/>
    <property type="match status" value="1"/>
</dbReference>
<keyword evidence="4" id="KW-0804">Transcription</keyword>
<evidence type="ECO:0000313" key="7">
    <source>
        <dbReference type="Proteomes" id="UP000494115"/>
    </source>
</evidence>
<gene>
    <name evidence="6" type="primary">gltC_3</name>
    <name evidence="6" type="ORF">LMG28138_02168</name>
</gene>
<dbReference type="InterPro" id="IPR005119">
    <property type="entry name" value="LysR_subst-bd"/>
</dbReference>
<sequence>MLPDINSLALFLRTVECGSLSKAAELSHIALSAASRRIALLEGEFNVKLLTRTSRGVAPTPAGEALAFHARQMLRGADRLKTDMSDYAKGLRGVVRLFASTSALTQYIPKALASFSLHSPDIKIEVQERLSSEIIGGLRDRMADVGVAFPGASTPEGVRCYPYKVDQLVAVLPRALRISGKTVRLADLLDQDLVVLESNTAMLKLLEQAATAEGKPLRIRVQVKSFEAICMMIDAGLGVGILPKVAAQAFSHELRLRLVPLADPWAVRQMFVCVRDEELPASVQRLLDHLLDESHEDQ</sequence>
<organism evidence="6 7">
    <name type="scientific">Pararobbsia alpina</name>
    <dbReference type="NCBI Taxonomy" id="621374"/>
    <lineage>
        <taxon>Bacteria</taxon>
        <taxon>Pseudomonadati</taxon>
        <taxon>Pseudomonadota</taxon>
        <taxon>Betaproteobacteria</taxon>
        <taxon>Burkholderiales</taxon>
        <taxon>Burkholderiaceae</taxon>
        <taxon>Pararobbsia</taxon>
    </lineage>
</organism>
<dbReference type="PANTHER" id="PTHR30419:SF2">
    <property type="entry name" value="LYSR FAMILY TRANSCRIPTIONAL REGULATOR"/>
    <property type="match status" value="1"/>
</dbReference>
<proteinExistence type="inferred from homology"/>
<evidence type="ECO:0000256" key="2">
    <source>
        <dbReference type="ARBA" id="ARBA00023015"/>
    </source>
</evidence>
<dbReference type="PROSITE" id="PS50931">
    <property type="entry name" value="HTH_LYSR"/>
    <property type="match status" value="1"/>
</dbReference>
<dbReference type="SUPFAM" id="SSF53850">
    <property type="entry name" value="Periplasmic binding protein-like II"/>
    <property type="match status" value="1"/>
</dbReference>
<dbReference type="InterPro" id="IPR036390">
    <property type="entry name" value="WH_DNA-bd_sf"/>
</dbReference>
<keyword evidence="3" id="KW-0238">DNA-binding</keyword>
<dbReference type="GO" id="GO:0003677">
    <property type="term" value="F:DNA binding"/>
    <property type="evidence" value="ECO:0007669"/>
    <property type="project" value="UniProtKB-KW"/>
</dbReference>